<keyword evidence="2" id="KW-1185">Reference proteome</keyword>
<dbReference type="EMBL" id="CM046506">
    <property type="protein sequence ID" value="KAI8671597.1"/>
    <property type="molecule type" value="Genomic_DNA"/>
</dbReference>
<comment type="caution">
    <text evidence="1">The sequence shown here is derived from an EMBL/GenBank/DDBJ whole genome shotgun (WGS) entry which is preliminary data.</text>
</comment>
<gene>
    <name evidence="1" type="ORF">NCS57_00635500</name>
</gene>
<sequence length="770" mass="86052">MNRQPLPSAPRRTNDEVEDYTIEERKTLDSIEKKYTIKFPLKATYTSLTGPESFRELVQNWRDAITVSYKTEMDIVEERNNTEIIFKAYGRSTGSECLGCILFRGHNGRGTVELTNRNSRLEPYHLDLGGTTKAANQDLAGFHGEGLKLALLVQQREEHNHSVRCTTGGFGWCFGYTTQANLATHLTRLSEGNARRKDKHPQGTLAPFYPNYKTDVRFVIGEIKKAKNERGETVRWSPVKREEFESWCTTVLAFQELDKNSVLKTKYGEIIMDPKHRGSLYLKGLLMRRSTRSCSASMTGKPLKYGYNFQNGTTNRDRRTLGSAEEEGRAILAIWQAALVERPGLVGELSDILNSSDPQWAEVSMLRVGLLPDTADKLAQHLLSDTSKWYYSPREREENPGLDTIIASLGRQGFALAVEYWDTLASYGLVRTAKSGQRGHFRSATTVTIPRDQFARQMERMLRACLRACPQTSSSKLEFVQAGCLSLRAFFQEKDGGLVRVHERWLHRATVMGGFAFLEDVSEVYTSLHAYKDSTIVVTWEVLKSSMGDPSFEVALHDASTCLSLKDKLLAKDVDESDSVCPSQVHSSQRRATQTTQTEACCRVVSVMGKSRAGESMKYAAKFCNVKKGTRYFAIVYRPDKPSSLVVASNMGGLPGNTHGASRVPSDTRAEPQQIPSYPFTGGQAFPQTPSPFPTGQGIPHTRPIQGQGMPVPTFAGGFYPQWPSPQVVNQLPVKALRQVNYHHPAQTVPGYLRGNEGMGQPFQKRNRTG</sequence>
<name>A0ACC0R346_9HYPO</name>
<accession>A0ACC0R346</accession>
<organism evidence="1 2">
    <name type="scientific">Fusarium keratoplasticum</name>
    <dbReference type="NCBI Taxonomy" id="1328300"/>
    <lineage>
        <taxon>Eukaryota</taxon>
        <taxon>Fungi</taxon>
        <taxon>Dikarya</taxon>
        <taxon>Ascomycota</taxon>
        <taxon>Pezizomycotina</taxon>
        <taxon>Sordariomycetes</taxon>
        <taxon>Hypocreomycetidae</taxon>
        <taxon>Hypocreales</taxon>
        <taxon>Nectriaceae</taxon>
        <taxon>Fusarium</taxon>
        <taxon>Fusarium solani species complex</taxon>
    </lineage>
</organism>
<evidence type="ECO:0000313" key="2">
    <source>
        <dbReference type="Proteomes" id="UP001065298"/>
    </source>
</evidence>
<proteinExistence type="predicted"/>
<reference evidence="1" key="1">
    <citation type="submission" date="2022-06" db="EMBL/GenBank/DDBJ databases">
        <title>Fusarium solani species complex genomes reveal bases of compartmentalisation and animal pathogenesis.</title>
        <authorList>
            <person name="Tsai I.J."/>
        </authorList>
    </citation>
    <scope>NUCLEOTIDE SEQUENCE</scope>
    <source>
        <strain evidence="1">Fu6.1</strain>
    </source>
</reference>
<dbReference type="Proteomes" id="UP001065298">
    <property type="component" value="Chromosome 4"/>
</dbReference>
<evidence type="ECO:0000313" key="1">
    <source>
        <dbReference type="EMBL" id="KAI8671597.1"/>
    </source>
</evidence>
<protein>
    <submittedName>
        <fullName evidence="1">Uncharacterized protein</fullName>
    </submittedName>
</protein>